<keyword evidence="2" id="KW-1185">Reference proteome</keyword>
<dbReference type="InParanoid" id="A0A067MDH2"/>
<sequence>MNVPRLPVEVIGRILEMLVAANGKCLLTHRRVNRTYLVPLCRVSRFFQAEVERLLYARIIITHASQAILCFRTLLSRPDLARAVRNLQLLLPIAPNYPLRQLQTLFGVRSPLHDLQPLPLRGFAHLIKAVLRRLPNIKSYTISCGAYSFYQDEYSKPLLVTNAAFKLETFNVSLDITPSLVHFLQSQPTITQLCAPYANPKVRFPTNCLPNLTYVSGSTEFIRRIVPGRPVKSVSFSEQLVPRRVTALVAKLKLSTGPMRALRMPVSSVNSLATHVLPIVASQLPTLQALQVPCRRFADMSVSVSLNGSHTKRS</sequence>
<dbReference type="HOGENOM" id="CLU_885641_0_0_1"/>
<proteinExistence type="predicted"/>
<accession>A0A067MDH2</accession>
<protein>
    <recommendedName>
        <fullName evidence="3">F-box domain-containing protein</fullName>
    </recommendedName>
</protein>
<evidence type="ECO:0000313" key="2">
    <source>
        <dbReference type="Proteomes" id="UP000027195"/>
    </source>
</evidence>
<dbReference type="OrthoDB" id="3232239at2759"/>
<dbReference type="AlphaFoldDB" id="A0A067MDH2"/>
<reference evidence="2" key="1">
    <citation type="journal article" date="2014" name="Proc. Natl. Acad. Sci. U.S.A.">
        <title>Extensive sampling of basidiomycete genomes demonstrates inadequacy of the white-rot/brown-rot paradigm for wood decay fungi.</title>
        <authorList>
            <person name="Riley R."/>
            <person name="Salamov A.A."/>
            <person name="Brown D.W."/>
            <person name="Nagy L.G."/>
            <person name="Floudas D."/>
            <person name="Held B.W."/>
            <person name="Levasseur A."/>
            <person name="Lombard V."/>
            <person name="Morin E."/>
            <person name="Otillar R."/>
            <person name="Lindquist E.A."/>
            <person name="Sun H."/>
            <person name="LaButti K.M."/>
            <person name="Schmutz J."/>
            <person name="Jabbour D."/>
            <person name="Luo H."/>
            <person name="Baker S.E."/>
            <person name="Pisabarro A.G."/>
            <person name="Walton J.D."/>
            <person name="Blanchette R.A."/>
            <person name="Henrissat B."/>
            <person name="Martin F."/>
            <person name="Cullen D."/>
            <person name="Hibbett D.S."/>
            <person name="Grigoriev I.V."/>
        </authorList>
    </citation>
    <scope>NUCLEOTIDE SEQUENCE [LARGE SCALE GENOMIC DNA]</scope>
    <source>
        <strain evidence="2">FD-172 SS1</strain>
    </source>
</reference>
<gene>
    <name evidence="1" type="ORF">BOTBODRAFT_506318</name>
</gene>
<name>A0A067MDH2_BOTB1</name>
<organism evidence="1 2">
    <name type="scientific">Botryobasidium botryosum (strain FD-172 SS1)</name>
    <dbReference type="NCBI Taxonomy" id="930990"/>
    <lineage>
        <taxon>Eukaryota</taxon>
        <taxon>Fungi</taxon>
        <taxon>Dikarya</taxon>
        <taxon>Basidiomycota</taxon>
        <taxon>Agaricomycotina</taxon>
        <taxon>Agaricomycetes</taxon>
        <taxon>Cantharellales</taxon>
        <taxon>Botryobasidiaceae</taxon>
        <taxon>Botryobasidium</taxon>
    </lineage>
</organism>
<evidence type="ECO:0008006" key="3">
    <source>
        <dbReference type="Google" id="ProtNLM"/>
    </source>
</evidence>
<dbReference type="Proteomes" id="UP000027195">
    <property type="component" value="Unassembled WGS sequence"/>
</dbReference>
<evidence type="ECO:0000313" key="1">
    <source>
        <dbReference type="EMBL" id="KDQ09902.1"/>
    </source>
</evidence>
<dbReference type="EMBL" id="KL198073">
    <property type="protein sequence ID" value="KDQ09902.1"/>
    <property type="molecule type" value="Genomic_DNA"/>
</dbReference>